<gene>
    <name evidence="2" type="ordered locus">VFMJ11_1557</name>
</gene>
<protein>
    <recommendedName>
        <fullName evidence="4">DUF3718 domain-containing protein</fullName>
    </recommendedName>
</protein>
<dbReference type="Proteomes" id="UP000001857">
    <property type="component" value="Chromosome I"/>
</dbReference>
<evidence type="ECO:0000313" key="2">
    <source>
        <dbReference type="EMBL" id="ACH65573.1"/>
    </source>
</evidence>
<dbReference type="AlphaFoldDB" id="B5FEL1"/>
<reference evidence="3" key="1">
    <citation type="submission" date="2008-08" db="EMBL/GenBank/DDBJ databases">
        <title>Complete sequence of Vibrio fischeri strain MJ11.</title>
        <authorList>
            <person name="Mandel M.J."/>
            <person name="Stabb E.V."/>
            <person name="Ruby E.G."/>
            <person name="Ferriera S."/>
            <person name="Johnson J."/>
            <person name="Kravitz S."/>
            <person name="Beeson K."/>
            <person name="Sutton G."/>
            <person name="Rogers Y.-H."/>
            <person name="Friedman R."/>
            <person name="Frazier M."/>
            <person name="Venter J.C."/>
        </authorList>
    </citation>
    <scope>NUCLEOTIDE SEQUENCE [LARGE SCALE GENOMIC DNA]</scope>
    <source>
        <strain evidence="3">MJ11</strain>
    </source>
</reference>
<proteinExistence type="predicted"/>
<evidence type="ECO:0000256" key="1">
    <source>
        <dbReference type="SAM" id="SignalP"/>
    </source>
</evidence>
<dbReference type="HOGENOM" id="CLU_2118088_0_0_6"/>
<feature type="chain" id="PRO_5002833469" description="DUF3718 domain-containing protein" evidence="1">
    <location>
        <begin position="23"/>
        <end position="111"/>
    </location>
</feature>
<sequence>MLYRKHLILLIILTALPMTSNAKSFSLIDSCVELINIYKSKNTKHLLAAQTTSLSQSLRAGYCLGVIEQYDNSSYRHCYSDWYVRAQFIANESLKNNPRSEQKLLELSCEI</sequence>
<dbReference type="RefSeq" id="WP_012533146.1">
    <property type="nucleotide sequence ID" value="NC_011184.1"/>
</dbReference>
<feature type="signal peptide" evidence="1">
    <location>
        <begin position="1"/>
        <end position="22"/>
    </location>
</feature>
<keyword evidence="1" id="KW-0732">Signal</keyword>
<accession>B5FEL1</accession>
<dbReference type="EMBL" id="CP001139">
    <property type="protein sequence ID" value="ACH65573.1"/>
    <property type="molecule type" value="Genomic_DNA"/>
</dbReference>
<organism evidence="2 3">
    <name type="scientific">Aliivibrio fischeri (strain MJ11)</name>
    <name type="common">Vibrio fischeri</name>
    <dbReference type="NCBI Taxonomy" id="388396"/>
    <lineage>
        <taxon>Bacteria</taxon>
        <taxon>Pseudomonadati</taxon>
        <taxon>Pseudomonadota</taxon>
        <taxon>Gammaproteobacteria</taxon>
        <taxon>Vibrionales</taxon>
        <taxon>Vibrionaceae</taxon>
        <taxon>Aliivibrio</taxon>
    </lineage>
</organism>
<dbReference type="KEGG" id="vfm:VFMJ11_1557"/>
<evidence type="ECO:0000313" key="3">
    <source>
        <dbReference type="Proteomes" id="UP000001857"/>
    </source>
</evidence>
<evidence type="ECO:0008006" key="4">
    <source>
        <dbReference type="Google" id="ProtNLM"/>
    </source>
</evidence>
<reference evidence="2 3" key="2">
    <citation type="journal article" date="2009" name="Nature">
        <title>A single regulatory gene is sufficient to alter bacterial host range.</title>
        <authorList>
            <person name="Mandel M.J."/>
            <person name="Wollenberg M.S."/>
            <person name="Stabb E.V."/>
            <person name="Visick K.L."/>
            <person name="Ruby E.G."/>
        </authorList>
    </citation>
    <scope>NUCLEOTIDE SEQUENCE [LARGE SCALE GENOMIC DNA]</scope>
    <source>
        <strain evidence="2 3">MJ11</strain>
    </source>
</reference>
<name>B5FEL1_ALIFM</name>